<accession>A0A183SXG1</accession>
<gene>
    <name evidence="1" type="ORF">SSLN_LOCUS8909</name>
</gene>
<dbReference type="InterPro" id="IPR019438">
    <property type="entry name" value="Q_salvage"/>
</dbReference>
<sequence>MAAFQTVRRLFQPAVGAALNDACRKGGTQRLFVTHGCRESCASGNFSLDERCLYAHRATLITFFLQPFTQLLTSETRRLLLTSGDSATTICNSILADNFLWLYRRQFAKEVEAQMPMHRTRCIYY</sequence>
<reference evidence="1 2" key="2">
    <citation type="submission" date="2018-11" db="EMBL/GenBank/DDBJ databases">
        <authorList>
            <consortium name="Pathogen Informatics"/>
        </authorList>
    </citation>
    <scope>NUCLEOTIDE SEQUENCE [LARGE SCALE GENOMIC DNA]</scope>
    <source>
        <strain evidence="1 2">NST_G2</strain>
    </source>
</reference>
<keyword evidence="2" id="KW-1185">Reference proteome</keyword>
<evidence type="ECO:0000313" key="2">
    <source>
        <dbReference type="Proteomes" id="UP000275846"/>
    </source>
</evidence>
<evidence type="ECO:0000313" key="1">
    <source>
        <dbReference type="EMBL" id="VDL95294.1"/>
    </source>
</evidence>
<organism evidence="3">
    <name type="scientific">Schistocephalus solidus</name>
    <name type="common">Tapeworm</name>
    <dbReference type="NCBI Taxonomy" id="70667"/>
    <lineage>
        <taxon>Eukaryota</taxon>
        <taxon>Metazoa</taxon>
        <taxon>Spiralia</taxon>
        <taxon>Lophotrochozoa</taxon>
        <taxon>Platyhelminthes</taxon>
        <taxon>Cestoda</taxon>
        <taxon>Eucestoda</taxon>
        <taxon>Diphyllobothriidea</taxon>
        <taxon>Diphyllobothriidae</taxon>
        <taxon>Schistocephalus</taxon>
    </lineage>
</organism>
<reference evidence="3" key="1">
    <citation type="submission" date="2016-06" db="UniProtKB">
        <authorList>
            <consortium name="WormBaseParasite"/>
        </authorList>
    </citation>
    <scope>IDENTIFICATION</scope>
</reference>
<dbReference type="AlphaFoldDB" id="A0A183SXG1"/>
<evidence type="ECO:0000313" key="3">
    <source>
        <dbReference type="WBParaSite" id="SSLN_0000925001-mRNA-1"/>
    </source>
</evidence>
<dbReference type="Pfam" id="PF10343">
    <property type="entry name" value="Q_salvage"/>
    <property type="match status" value="1"/>
</dbReference>
<proteinExistence type="predicted"/>
<dbReference type="Proteomes" id="UP000275846">
    <property type="component" value="Unassembled WGS sequence"/>
</dbReference>
<dbReference type="WBParaSite" id="SSLN_0000925001-mRNA-1">
    <property type="protein sequence ID" value="SSLN_0000925001-mRNA-1"/>
    <property type="gene ID" value="SSLN_0000925001"/>
</dbReference>
<protein>
    <submittedName>
        <fullName evidence="3">Queuosine salvage protein</fullName>
    </submittedName>
</protein>
<dbReference type="EMBL" id="UYSU01034919">
    <property type="protein sequence ID" value="VDL95294.1"/>
    <property type="molecule type" value="Genomic_DNA"/>
</dbReference>
<name>A0A183SXG1_SCHSO</name>